<reference evidence="5 6" key="1">
    <citation type="journal article" date="2013" name="Genome Announc.">
        <title>Draft Genome Sequence of Sphingobium quisquiliarum Strain P25T, a Novel Hexachlorocyclohexane (HCH)-Degrading Bacterium Isolated from an HCH Dumpsite.</title>
        <authorList>
            <person name="Kumar Singh A."/>
            <person name="Sangwan N."/>
            <person name="Sharma A."/>
            <person name="Gupta V."/>
            <person name="Khurana J.P."/>
            <person name="Lal R."/>
        </authorList>
    </citation>
    <scope>NUCLEOTIDE SEQUENCE [LARGE SCALE GENOMIC DNA]</scope>
    <source>
        <strain evidence="5 6">P25</strain>
    </source>
</reference>
<name>T0HRT5_9SPHN</name>
<gene>
    <name evidence="5" type="ORF">L288_17050</name>
</gene>
<evidence type="ECO:0000256" key="2">
    <source>
        <dbReference type="ARBA" id="ARBA00022695"/>
    </source>
</evidence>
<evidence type="ECO:0008006" key="7">
    <source>
        <dbReference type="Google" id="ProtNLM"/>
    </source>
</evidence>
<keyword evidence="3" id="KW-0547">Nucleotide-binding</keyword>
<keyword evidence="4" id="KW-0342">GTP-binding</keyword>
<keyword evidence="6" id="KW-1185">Reference proteome</keyword>
<dbReference type="InterPro" id="IPR029044">
    <property type="entry name" value="Nucleotide-diphossugar_trans"/>
</dbReference>
<evidence type="ECO:0000313" key="6">
    <source>
        <dbReference type="Proteomes" id="UP000015525"/>
    </source>
</evidence>
<dbReference type="GO" id="GO:0005525">
    <property type="term" value="F:GTP binding"/>
    <property type="evidence" value="ECO:0007669"/>
    <property type="project" value="UniProtKB-KW"/>
</dbReference>
<dbReference type="InterPro" id="IPR002835">
    <property type="entry name" value="CofC"/>
</dbReference>
<evidence type="ECO:0000256" key="1">
    <source>
        <dbReference type="ARBA" id="ARBA00022679"/>
    </source>
</evidence>
<keyword evidence="1" id="KW-0808">Transferase</keyword>
<dbReference type="Pfam" id="PF01983">
    <property type="entry name" value="CofC"/>
    <property type="match status" value="1"/>
</dbReference>
<dbReference type="NCBIfam" id="TIGR03552">
    <property type="entry name" value="F420_cofC"/>
    <property type="match status" value="1"/>
</dbReference>
<dbReference type="GO" id="GO:0043814">
    <property type="term" value="F:phospholactate guanylyltransferase activity"/>
    <property type="evidence" value="ECO:0007669"/>
    <property type="project" value="InterPro"/>
</dbReference>
<dbReference type="SUPFAM" id="SSF53448">
    <property type="entry name" value="Nucleotide-diphospho-sugar transferases"/>
    <property type="match status" value="1"/>
</dbReference>
<comment type="caution">
    <text evidence="5">The sequence shown here is derived from an EMBL/GenBank/DDBJ whole genome shotgun (WGS) entry which is preliminary data.</text>
</comment>
<accession>T0HRT5</accession>
<organism evidence="5 6">
    <name type="scientific">Sphingobium quisquiliarum P25</name>
    <dbReference type="NCBI Taxonomy" id="1329909"/>
    <lineage>
        <taxon>Bacteria</taxon>
        <taxon>Pseudomonadati</taxon>
        <taxon>Pseudomonadota</taxon>
        <taxon>Alphaproteobacteria</taxon>
        <taxon>Sphingomonadales</taxon>
        <taxon>Sphingomonadaceae</taxon>
        <taxon>Sphingobium</taxon>
    </lineage>
</organism>
<proteinExistence type="predicted"/>
<evidence type="ECO:0000256" key="4">
    <source>
        <dbReference type="ARBA" id="ARBA00023134"/>
    </source>
</evidence>
<dbReference type="RefSeq" id="WP_021239455.1">
    <property type="nucleotide sequence ID" value="NZ_ATHO01000148.1"/>
</dbReference>
<protein>
    <recommendedName>
        <fullName evidence="7">2-phospho-L-lactate guanylyltransferase</fullName>
    </recommendedName>
</protein>
<dbReference type="Gene3D" id="3.90.550.10">
    <property type="entry name" value="Spore Coat Polysaccharide Biosynthesis Protein SpsA, Chain A"/>
    <property type="match status" value="1"/>
</dbReference>
<dbReference type="AlphaFoldDB" id="T0HRT5"/>
<evidence type="ECO:0000256" key="3">
    <source>
        <dbReference type="ARBA" id="ARBA00022741"/>
    </source>
</evidence>
<dbReference type="PATRIC" id="fig|1329909.3.peg.3286"/>
<dbReference type="PANTHER" id="PTHR40392">
    <property type="entry name" value="2-PHOSPHO-L-LACTATE GUANYLYLTRANSFERASE"/>
    <property type="match status" value="1"/>
</dbReference>
<dbReference type="EMBL" id="ATHO01000148">
    <property type="protein sequence ID" value="EQB02045.1"/>
    <property type="molecule type" value="Genomic_DNA"/>
</dbReference>
<dbReference type="PANTHER" id="PTHR40392:SF1">
    <property type="entry name" value="2-PHOSPHO-L-LACTATE GUANYLYLTRANSFERASE"/>
    <property type="match status" value="1"/>
</dbReference>
<sequence>MSCWIVIPIKEPAACKTRLAPVLDEAGRRELVAGMLRRTFAAASEAGGKVLLLGPSRHGLPGEVPLLADAGLGLNPALEGAKRVALLERVDRLVLLSADLPLVTAQDVAALAALPPDVLGAAPDRAGLGTNALSLPLPAAADFRFHYGEGSFAAHRQEAERHSLPFLPIVRPGLQFDIDEAADLTASAHPG</sequence>
<dbReference type="Proteomes" id="UP000015525">
    <property type="component" value="Unassembled WGS sequence"/>
</dbReference>
<evidence type="ECO:0000313" key="5">
    <source>
        <dbReference type="EMBL" id="EQB02045.1"/>
    </source>
</evidence>
<keyword evidence="2" id="KW-0548">Nucleotidyltransferase</keyword>